<dbReference type="Pfam" id="PF15341">
    <property type="entry name" value="SLX9"/>
    <property type="match status" value="1"/>
</dbReference>
<gene>
    <name evidence="6" type="ORF">D9611_003278</name>
</gene>
<dbReference type="GO" id="GO:0000462">
    <property type="term" value="P:maturation of SSU-rRNA from tricistronic rRNA transcript (SSU-rRNA, 5.8S rRNA, LSU-rRNA)"/>
    <property type="evidence" value="ECO:0007669"/>
    <property type="project" value="InterPro"/>
</dbReference>
<evidence type="ECO:0000256" key="5">
    <source>
        <dbReference type="SAM" id="MobiDB-lite"/>
    </source>
</evidence>
<comment type="subcellular location">
    <subcellularLocation>
        <location evidence="1">Nucleus</location>
        <location evidence="1">Nucleolus</location>
    </subcellularLocation>
</comment>
<accession>A0A8H5FI95</accession>
<dbReference type="PANTHER" id="PTHR31109">
    <property type="entry name" value="PROTEIN FAM207A"/>
    <property type="match status" value="1"/>
</dbReference>
<feature type="compositionally biased region" description="Basic residues" evidence="5">
    <location>
        <begin position="87"/>
        <end position="96"/>
    </location>
</feature>
<dbReference type="GO" id="GO:0030686">
    <property type="term" value="C:90S preribosome"/>
    <property type="evidence" value="ECO:0007669"/>
    <property type="project" value="InterPro"/>
</dbReference>
<evidence type="ECO:0000256" key="4">
    <source>
        <dbReference type="ARBA" id="ARBA00023242"/>
    </source>
</evidence>
<dbReference type="GO" id="GO:0005730">
    <property type="term" value="C:nucleolus"/>
    <property type="evidence" value="ECO:0007669"/>
    <property type="project" value="UniProtKB-SubCell"/>
</dbReference>
<feature type="compositionally biased region" description="Basic and acidic residues" evidence="5">
    <location>
        <begin position="125"/>
        <end position="136"/>
    </location>
</feature>
<dbReference type="OrthoDB" id="18703at2759"/>
<comment type="similarity">
    <text evidence="2">Belongs to the SLX9 family.</text>
</comment>
<keyword evidence="4" id="KW-0539">Nucleus</keyword>
<dbReference type="AlphaFoldDB" id="A0A8H5FI95"/>
<sequence length="211" mass="23210">MPKAAKRTRAGAHAPSVKVAKRSFAVQENAVEHVEIGTAPEAPANDILESLETEESKTTITKKEKHALKREAFLQKLDISKSPYSKSHNRRVKRKAKEQIASGMSDMQQALAALEDPLDTTEQETSSKKSGGKDAMDTDLTAAPRPTASSKSMKIGEGKGVTLSKSQRKRVLELERLRQPMILTNPTYADNPFSTIRLHAQNTLLKHQTPS</sequence>
<protein>
    <recommendedName>
        <fullName evidence="3">Ribosome biogenesis protein SLX9</fullName>
    </recommendedName>
</protein>
<proteinExistence type="inferred from homology"/>
<organism evidence="6 7">
    <name type="scientific">Ephemerocybe angulata</name>
    <dbReference type="NCBI Taxonomy" id="980116"/>
    <lineage>
        <taxon>Eukaryota</taxon>
        <taxon>Fungi</taxon>
        <taxon>Dikarya</taxon>
        <taxon>Basidiomycota</taxon>
        <taxon>Agaricomycotina</taxon>
        <taxon>Agaricomycetes</taxon>
        <taxon>Agaricomycetidae</taxon>
        <taxon>Agaricales</taxon>
        <taxon>Agaricineae</taxon>
        <taxon>Psathyrellaceae</taxon>
        <taxon>Ephemerocybe</taxon>
    </lineage>
</organism>
<reference evidence="6 7" key="1">
    <citation type="journal article" date="2020" name="ISME J.">
        <title>Uncovering the hidden diversity of litter-decomposition mechanisms in mushroom-forming fungi.</title>
        <authorList>
            <person name="Floudas D."/>
            <person name="Bentzer J."/>
            <person name="Ahren D."/>
            <person name="Johansson T."/>
            <person name="Persson P."/>
            <person name="Tunlid A."/>
        </authorList>
    </citation>
    <scope>NUCLEOTIDE SEQUENCE [LARGE SCALE GENOMIC DNA]</scope>
    <source>
        <strain evidence="6 7">CBS 175.51</strain>
    </source>
</reference>
<keyword evidence="7" id="KW-1185">Reference proteome</keyword>
<evidence type="ECO:0000256" key="3">
    <source>
        <dbReference type="ARBA" id="ARBA00021321"/>
    </source>
</evidence>
<dbReference type="Proteomes" id="UP000541558">
    <property type="component" value="Unassembled WGS sequence"/>
</dbReference>
<dbReference type="GO" id="GO:0030688">
    <property type="term" value="C:preribosome, small subunit precursor"/>
    <property type="evidence" value="ECO:0007669"/>
    <property type="project" value="InterPro"/>
</dbReference>
<dbReference type="InterPro" id="IPR028160">
    <property type="entry name" value="Slx9-like"/>
</dbReference>
<dbReference type="PANTHER" id="PTHR31109:SF2">
    <property type="entry name" value="RIBOSOME BIOGENESIS PROTEIN SLX9 HOMOLOG"/>
    <property type="match status" value="1"/>
</dbReference>
<name>A0A8H5FI95_9AGAR</name>
<evidence type="ECO:0000256" key="1">
    <source>
        <dbReference type="ARBA" id="ARBA00004604"/>
    </source>
</evidence>
<feature type="region of interest" description="Disordered" evidence="5">
    <location>
        <begin position="80"/>
        <end position="167"/>
    </location>
</feature>
<dbReference type="EMBL" id="JAACJK010000057">
    <property type="protein sequence ID" value="KAF5337408.1"/>
    <property type="molecule type" value="Genomic_DNA"/>
</dbReference>
<evidence type="ECO:0000313" key="6">
    <source>
        <dbReference type="EMBL" id="KAF5337408.1"/>
    </source>
</evidence>
<comment type="caution">
    <text evidence="6">The sequence shown here is derived from an EMBL/GenBank/DDBJ whole genome shotgun (WGS) entry which is preliminary data.</text>
</comment>
<evidence type="ECO:0000256" key="2">
    <source>
        <dbReference type="ARBA" id="ARBA00011022"/>
    </source>
</evidence>
<evidence type="ECO:0000313" key="7">
    <source>
        <dbReference type="Proteomes" id="UP000541558"/>
    </source>
</evidence>